<evidence type="ECO:0000256" key="2">
    <source>
        <dbReference type="ARBA" id="ARBA00023315"/>
    </source>
</evidence>
<dbReference type="PANTHER" id="PTHR43877">
    <property type="entry name" value="AMINOALKYLPHOSPHONATE N-ACETYLTRANSFERASE-RELATED-RELATED"/>
    <property type="match status" value="1"/>
</dbReference>
<dbReference type="EMBL" id="JAVXZY010000014">
    <property type="protein sequence ID" value="MDT9002286.1"/>
    <property type="molecule type" value="Genomic_DNA"/>
</dbReference>
<evidence type="ECO:0000313" key="4">
    <source>
        <dbReference type="EMBL" id="MDT9002286.1"/>
    </source>
</evidence>
<dbReference type="PROSITE" id="PS51186">
    <property type="entry name" value="GNAT"/>
    <property type="match status" value="1"/>
</dbReference>
<gene>
    <name evidence="4" type="ORF">RQP53_23600</name>
</gene>
<proteinExistence type="predicted"/>
<dbReference type="Pfam" id="PF00583">
    <property type="entry name" value="Acetyltransf_1"/>
    <property type="match status" value="1"/>
</dbReference>
<dbReference type="RefSeq" id="WP_315653183.1">
    <property type="nucleotide sequence ID" value="NZ_JAVXZY010000014.1"/>
</dbReference>
<keyword evidence="1" id="KW-0808">Transferase</keyword>
<evidence type="ECO:0000259" key="3">
    <source>
        <dbReference type="PROSITE" id="PS51186"/>
    </source>
</evidence>
<dbReference type="CDD" id="cd04301">
    <property type="entry name" value="NAT_SF"/>
    <property type="match status" value="1"/>
</dbReference>
<comment type="caution">
    <text evidence="4">The sequence shown here is derived from an EMBL/GenBank/DDBJ whole genome shotgun (WGS) entry which is preliminary data.</text>
</comment>
<keyword evidence="2" id="KW-0012">Acyltransferase</keyword>
<dbReference type="InterPro" id="IPR050832">
    <property type="entry name" value="Bact_Acetyltransf"/>
</dbReference>
<protein>
    <submittedName>
        <fullName evidence="4">GNAT family N-acetyltransferase</fullName>
    </submittedName>
</protein>
<dbReference type="InterPro" id="IPR000182">
    <property type="entry name" value="GNAT_dom"/>
</dbReference>
<dbReference type="Proteomes" id="UP001246372">
    <property type="component" value="Unassembled WGS sequence"/>
</dbReference>
<evidence type="ECO:0000313" key="5">
    <source>
        <dbReference type="Proteomes" id="UP001246372"/>
    </source>
</evidence>
<name>A0ABU3PI84_9BURK</name>
<feature type="domain" description="N-acetyltransferase" evidence="3">
    <location>
        <begin position="1"/>
        <end position="164"/>
    </location>
</feature>
<organism evidence="4 5">
    <name type="scientific">Roseateles aquae</name>
    <dbReference type="NCBI Taxonomy" id="3077235"/>
    <lineage>
        <taxon>Bacteria</taxon>
        <taxon>Pseudomonadati</taxon>
        <taxon>Pseudomonadota</taxon>
        <taxon>Betaproteobacteria</taxon>
        <taxon>Burkholderiales</taxon>
        <taxon>Sphaerotilaceae</taxon>
        <taxon>Roseateles</taxon>
    </lineage>
</organism>
<dbReference type="Gene3D" id="3.40.630.30">
    <property type="match status" value="1"/>
</dbReference>
<dbReference type="PANTHER" id="PTHR43877:SF1">
    <property type="entry name" value="ACETYLTRANSFERASE"/>
    <property type="match status" value="1"/>
</dbReference>
<dbReference type="InterPro" id="IPR016181">
    <property type="entry name" value="Acyl_CoA_acyltransferase"/>
</dbReference>
<keyword evidence="5" id="KW-1185">Reference proteome</keyword>
<reference evidence="4" key="1">
    <citation type="submission" date="2023-09" db="EMBL/GenBank/DDBJ databases">
        <title>Paucibacter sp. APW11 Genome sequencing and assembly.</title>
        <authorList>
            <person name="Kim I."/>
        </authorList>
    </citation>
    <scope>NUCLEOTIDE SEQUENCE</scope>
    <source>
        <strain evidence="4">APW11</strain>
    </source>
</reference>
<sequence length="175" mass="19101">MLIRQASVTDIPTVAALHAASWKHSYRGVLGDLYLDQQVDASRRQHWSARLGTPAPNQRVLLLEEQGEALGFACVLLDEDAVWGSELNNLHVARSAQGRGLGRLLMQAAAKACEAAQSNGLYLWVVQANVQAQGFYARLAGREAGGDVWEAPEGSRVPMFRYAWNETQQLAAEAS</sequence>
<accession>A0ABU3PI84</accession>
<evidence type="ECO:0000256" key="1">
    <source>
        <dbReference type="ARBA" id="ARBA00022679"/>
    </source>
</evidence>
<dbReference type="SUPFAM" id="SSF55729">
    <property type="entry name" value="Acyl-CoA N-acyltransferases (Nat)"/>
    <property type="match status" value="1"/>
</dbReference>